<dbReference type="InterPro" id="IPR036271">
    <property type="entry name" value="Tet_transcr_reg_TetR-rel_C_sf"/>
</dbReference>
<protein>
    <submittedName>
        <fullName evidence="6">Transcriptional regulator AcuR</fullName>
    </submittedName>
</protein>
<dbReference type="PANTHER" id="PTHR47506">
    <property type="entry name" value="TRANSCRIPTIONAL REGULATORY PROTEIN"/>
    <property type="match status" value="1"/>
</dbReference>
<dbReference type="Pfam" id="PF00440">
    <property type="entry name" value="TetR_N"/>
    <property type="match status" value="1"/>
</dbReference>
<dbReference type="InterPro" id="IPR011075">
    <property type="entry name" value="TetR_C"/>
</dbReference>
<reference evidence="6 7" key="1">
    <citation type="submission" date="2019-02" db="EMBL/GenBank/DDBJ databases">
        <title>Deep-cultivation of Planctomycetes and their phenomic and genomic characterization uncovers novel biology.</title>
        <authorList>
            <person name="Wiegand S."/>
            <person name="Jogler M."/>
            <person name="Boedeker C."/>
            <person name="Pinto D."/>
            <person name="Vollmers J."/>
            <person name="Rivas-Marin E."/>
            <person name="Kohn T."/>
            <person name="Peeters S.H."/>
            <person name="Heuer A."/>
            <person name="Rast P."/>
            <person name="Oberbeckmann S."/>
            <person name="Bunk B."/>
            <person name="Jeske O."/>
            <person name="Meyerdierks A."/>
            <person name="Storesund J.E."/>
            <person name="Kallscheuer N."/>
            <person name="Luecker S."/>
            <person name="Lage O.M."/>
            <person name="Pohl T."/>
            <person name="Merkel B.J."/>
            <person name="Hornburger P."/>
            <person name="Mueller R.-W."/>
            <person name="Bruemmer F."/>
            <person name="Labrenz M."/>
            <person name="Spormann A.M."/>
            <person name="Op den Camp H."/>
            <person name="Overmann J."/>
            <person name="Amann R."/>
            <person name="Jetten M.S.M."/>
            <person name="Mascher T."/>
            <person name="Medema M.H."/>
            <person name="Devos D.P."/>
            <person name="Kaster A.-K."/>
            <person name="Ovreas L."/>
            <person name="Rohde M."/>
            <person name="Galperin M.Y."/>
            <person name="Jogler C."/>
        </authorList>
    </citation>
    <scope>NUCLEOTIDE SEQUENCE [LARGE SCALE GENOMIC DNA]</scope>
    <source>
        <strain evidence="6 7">V22</strain>
    </source>
</reference>
<dbReference type="Proteomes" id="UP000319976">
    <property type="component" value="Chromosome"/>
</dbReference>
<dbReference type="KEGG" id="chya:V22_07460"/>
<keyword evidence="7" id="KW-1185">Reference proteome</keyword>
<dbReference type="SUPFAM" id="SSF48498">
    <property type="entry name" value="Tetracyclin repressor-like, C-terminal domain"/>
    <property type="match status" value="1"/>
</dbReference>
<dbReference type="PRINTS" id="PR00455">
    <property type="entry name" value="HTHTETR"/>
</dbReference>
<evidence type="ECO:0000313" key="7">
    <source>
        <dbReference type="Proteomes" id="UP000319976"/>
    </source>
</evidence>
<feature type="DNA-binding region" description="H-T-H motif" evidence="4">
    <location>
        <begin position="31"/>
        <end position="50"/>
    </location>
</feature>
<dbReference type="SUPFAM" id="SSF46689">
    <property type="entry name" value="Homeodomain-like"/>
    <property type="match status" value="1"/>
</dbReference>
<feature type="domain" description="HTH tetR-type" evidence="5">
    <location>
        <begin position="8"/>
        <end position="68"/>
    </location>
</feature>
<dbReference type="PROSITE" id="PS50977">
    <property type="entry name" value="HTH_TETR_2"/>
    <property type="match status" value="1"/>
</dbReference>
<name>A0A517T579_9PLAN</name>
<dbReference type="InterPro" id="IPR001647">
    <property type="entry name" value="HTH_TetR"/>
</dbReference>
<dbReference type="PANTHER" id="PTHR47506:SF6">
    <property type="entry name" value="HTH-TYPE TRANSCRIPTIONAL REPRESSOR NEMR"/>
    <property type="match status" value="1"/>
</dbReference>
<dbReference type="GO" id="GO:0003677">
    <property type="term" value="F:DNA binding"/>
    <property type="evidence" value="ECO:0007669"/>
    <property type="project" value="UniProtKB-UniRule"/>
</dbReference>
<keyword evidence="1" id="KW-0805">Transcription regulation</keyword>
<dbReference type="Pfam" id="PF16925">
    <property type="entry name" value="TetR_C_13"/>
    <property type="match status" value="1"/>
</dbReference>
<sequence length="197" mass="21795">MARPRHSEGTRQTLLDCGVRLLRGQGFHGTGLKAVLDEAGVPKGSFYNYFRSKEHFGAEVIRAAGNETVANLWRTLEGAEDGITGVEKYFSNQVRCMQSEKCRAGCLLGQLGNEIAGGSEECRLALKDMMDALENMIADAFRQGREHHALRTDLTDQELAAIVLNGWEGALIRMRIEGSVAPLKQFEKVLLQTLLRC</sequence>
<dbReference type="EMBL" id="CP036316">
    <property type="protein sequence ID" value="QDT63524.1"/>
    <property type="molecule type" value="Genomic_DNA"/>
</dbReference>
<organism evidence="6 7">
    <name type="scientific">Calycomorphotria hydatis</name>
    <dbReference type="NCBI Taxonomy" id="2528027"/>
    <lineage>
        <taxon>Bacteria</taxon>
        <taxon>Pseudomonadati</taxon>
        <taxon>Planctomycetota</taxon>
        <taxon>Planctomycetia</taxon>
        <taxon>Planctomycetales</taxon>
        <taxon>Planctomycetaceae</taxon>
        <taxon>Calycomorphotria</taxon>
    </lineage>
</organism>
<evidence type="ECO:0000256" key="1">
    <source>
        <dbReference type="ARBA" id="ARBA00023015"/>
    </source>
</evidence>
<evidence type="ECO:0000256" key="4">
    <source>
        <dbReference type="PROSITE-ProRule" id="PRU00335"/>
    </source>
</evidence>
<evidence type="ECO:0000256" key="2">
    <source>
        <dbReference type="ARBA" id="ARBA00023125"/>
    </source>
</evidence>
<accession>A0A517T579</accession>
<gene>
    <name evidence="6" type="primary">acuR</name>
    <name evidence="6" type="ORF">V22_07460</name>
</gene>
<keyword evidence="2 4" id="KW-0238">DNA-binding</keyword>
<dbReference type="InterPro" id="IPR009057">
    <property type="entry name" value="Homeodomain-like_sf"/>
</dbReference>
<dbReference type="AlphaFoldDB" id="A0A517T579"/>
<dbReference type="RefSeq" id="WP_145259913.1">
    <property type="nucleotide sequence ID" value="NZ_CP036316.1"/>
</dbReference>
<dbReference type="Gene3D" id="1.10.357.10">
    <property type="entry name" value="Tetracycline Repressor, domain 2"/>
    <property type="match status" value="1"/>
</dbReference>
<proteinExistence type="predicted"/>
<evidence type="ECO:0000256" key="3">
    <source>
        <dbReference type="ARBA" id="ARBA00023163"/>
    </source>
</evidence>
<evidence type="ECO:0000259" key="5">
    <source>
        <dbReference type="PROSITE" id="PS50977"/>
    </source>
</evidence>
<dbReference type="OrthoDB" id="9812484at2"/>
<keyword evidence="3" id="KW-0804">Transcription</keyword>
<evidence type="ECO:0000313" key="6">
    <source>
        <dbReference type="EMBL" id="QDT63524.1"/>
    </source>
</evidence>